<dbReference type="SUPFAM" id="SSF103088">
    <property type="entry name" value="OmpA-like"/>
    <property type="match status" value="1"/>
</dbReference>
<dbReference type="GO" id="GO:0009279">
    <property type="term" value="C:cell outer membrane"/>
    <property type="evidence" value="ECO:0007669"/>
    <property type="project" value="UniProtKB-SubCell"/>
</dbReference>
<evidence type="ECO:0000256" key="3">
    <source>
        <dbReference type="ARBA" id="ARBA00023237"/>
    </source>
</evidence>
<dbReference type="PRINTS" id="PR01021">
    <property type="entry name" value="OMPADOMAIN"/>
</dbReference>
<reference evidence="6 7" key="1">
    <citation type="submission" date="2018-10" db="EMBL/GenBank/DDBJ databases">
        <title>Genomic Encyclopedia of Archaeal and Bacterial Type Strains, Phase II (KMG-II): from individual species to whole genera.</title>
        <authorList>
            <person name="Goeker M."/>
        </authorList>
    </citation>
    <scope>NUCLEOTIDE SEQUENCE [LARGE SCALE GENOMIC DNA]</scope>
    <source>
        <strain evidence="6 7">DSM 25230</strain>
    </source>
</reference>
<gene>
    <name evidence="6" type="ORF">CLV91_2567</name>
</gene>
<sequence>MQNVFQLLIVFVGLQLYTVNAQNLITNPSFEKFSVCPDEYGNVAEDVGSWSKATEGTSDYFNTCSSKMGVPNNFNGSQTAAFGSAYAGAYFLAPNNYREYIQGKLTKTLEKGKRYGVSFYVSLSEKSNYAIGDIGVLLSAKEINVKSTKVIKRPSVKSKKNNSFNYAEIKEPSFFKDKKGWTEVYTEITACGTENFLIIGNFKDNRDTKTLQANGSKNASYYYIDMVSVLPIETSSYENLKVDRVYAFKKVHFPVDDYGLDVVSKTDLKSLYKHLKKNPEMFISIHAHTDNDGNLSYNKSLSNKRAKSVANYLIALGVKQSRIKWYGHGEKKPAVANKSLVDKQKNRRAEFILSEKRFIPKSRNNYAETLFEDD</sequence>
<dbReference type="Proteomes" id="UP000269412">
    <property type="component" value="Unassembled WGS sequence"/>
</dbReference>
<evidence type="ECO:0000256" key="2">
    <source>
        <dbReference type="ARBA" id="ARBA00023136"/>
    </source>
</evidence>
<evidence type="ECO:0000313" key="7">
    <source>
        <dbReference type="Proteomes" id="UP000269412"/>
    </source>
</evidence>
<dbReference type="PROSITE" id="PS51123">
    <property type="entry name" value="OMPA_2"/>
    <property type="match status" value="1"/>
</dbReference>
<dbReference type="Gene3D" id="3.30.1330.60">
    <property type="entry name" value="OmpA-like domain"/>
    <property type="match status" value="1"/>
</dbReference>
<comment type="subcellular location">
    <subcellularLocation>
        <location evidence="1">Cell outer membrane</location>
    </subcellularLocation>
</comment>
<dbReference type="AlphaFoldDB" id="A0A495E9E1"/>
<evidence type="ECO:0000256" key="4">
    <source>
        <dbReference type="PROSITE-ProRule" id="PRU00473"/>
    </source>
</evidence>
<dbReference type="InterPro" id="IPR036737">
    <property type="entry name" value="OmpA-like_sf"/>
</dbReference>
<evidence type="ECO:0000256" key="1">
    <source>
        <dbReference type="ARBA" id="ARBA00004442"/>
    </source>
</evidence>
<name>A0A495E9E1_9FLAO</name>
<dbReference type="CDD" id="cd07185">
    <property type="entry name" value="OmpA_C-like"/>
    <property type="match status" value="1"/>
</dbReference>
<proteinExistence type="predicted"/>
<dbReference type="Pfam" id="PF00691">
    <property type="entry name" value="OmpA"/>
    <property type="match status" value="1"/>
</dbReference>
<keyword evidence="2 4" id="KW-0472">Membrane</keyword>
<dbReference type="EMBL" id="RBIQ01000009">
    <property type="protein sequence ID" value="RKR12437.1"/>
    <property type="molecule type" value="Genomic_DNA"/>
</dbReference>
<dbReference type="InterPro" id="IPR006664">
    <property type="entry name" value="OMP_bac"/>
</dbReference>
<protein>
    <submittedName>
        <fullName evidence="6">OmpA family protein</fullName>
    </submittedName>
</protein>
<accession>A0A495E9E1</accession>
<evidence type="ECO:0000259" key="5">
    <source>
        <dbReference type="PROSITE" id="PS51123"/>
    </source>
</evidence>
<keyword evidence="3" id="KW-0998">Cell outer membrane</keyword>
<dbReference type="Gene3D" id="2.60.120.260">
    <property type="entry name" value="Galactose-binding domain-like"/>
    <property type="match status" value="1"/>
</dbReference>
<organism evidence="6 7">
    <name type="scientific">Maribacter vaceletii</name>
    <dbReference type="NCBI Taxonomy" id="1206816"/>
    <lineage>
        <taxon>Bacteria</taxon>
        <taxon>Pseudomonadati</taxon>
        <taxon>Bacteroidota</taxon>
        <taxon>Flavobacteriia</taxon>
        <taxon>Flavobacteriales</taxon>
        <taxon>Flavobacteriaceae</taxon>
        <taxon>Maribacter</taxon>
    </lineage>
</organism>
<dbReference type="PANTHER" id="PTHR30329">
    <property type="entry name" value="STATOR ELEMENT OF FLAGELLAR MOTOR COMPLEX"/>
    <property type="match status" value="1"/>
</dbReference>
<keyword evidence="7" id="KW-1185">Reference proteome</keyword>
<dbReference type="PRINTS" id="PR01023">
    <property type="entry name" value="NAFLGMOTY"/>
</dbReference>
<comment type="caution">
    <text evidence="6">The sequence shown here is derived from an EMBL/GenBank/DDBJ whole genome shotgun (WGS) entry which is preliminary data.</text>
</comment>
<feature type="domain" description="OmpA-like" evidence="5">
    <location>
        <begin position="238"/>
        <end position="357"/>
    </location>
</feature>
<dbReference type="PANTHER" id="PTHR30329:SF21">
    <property type="entry name" value="LIPOPROTEIN YIAD-RELATED"/>
    <property type="match status" value="1"/>
</dbReference>
<evidence type="ECO:0000313" key="6">
    <source>
        <dbReference type="EMBL" id="RKR12437.1"/>
    </source>
</evidence>
<dbReference type="RefSeq" id="WP_121068496.1">
    <property type="nucleotide sequence ID" value="NZ_RBIQ01000009.1"/>
</dbReference>
<dbReference type="OrthoDB" id="9782229at2"/>
<dbReference type="InterPro" id="IPR050330">
    <property type="entry name" value="Bact_OuterMem_StrucFunc"/>
</dbReference>
<dbReference type="InterPro" id="IPR006665">
    <property type="entry name" value="OmpA-like"/>
</dbReference>